<feature type="domain" description="Cytosol aminopeptidase" evidence="9">
    <location>
        <begin position="296"/>
        <end position="303"/>
    </location>
</feature>
<dbReference type="AlphaFoldDB" id="G8C3X0"/>
<keyword evidence="3" id="KW-0645">Protease</keyword>
<dbReference type="PANTHER" id="PTHR11963:SF23">
    <property type="entry name" value="CYTOSOL AMINOPEPTIDASE"/>
    <property type="match status" value="1"/>
</dbReference>
<evidence type="ECO:0000256" key="7">
    <source>
        <dbReference type="ARBA" id="ARBA00050021"/>
    </source>
</evidence>
<comment type="function">
    <text evidence="6">Presumably involved in the processing and regular turnover of intracellular proteins. Catalyzes the removal of unsubstituted N-terminal amino acids from various peptides.</text>
</comment>
<keyword evidence="4 10" id="KW-0378">Hydrolase</keyword>
<comment type="similarity">
    <text evidence="1">Belongs to the peptidase M17 family.</text>
</comment>
<dbReference type="GO" id="GO:0070006">
    <property type="term" value="F:metalloaminopeptidase activity"/>
    <property type="evidence" value="ECO:0007669"/>
    <property type="project" value="InterPro"/>
</dbReference>
<dbReference type="Pfam" id="PF00883">
    <property type="entry name" value="Peptidase_M17"/>
    <property type="match status" value="1"/>
</dbReference>
<reference evidence="10" key="1">
    <citation type="submission" date="2011-11" db="EMBL/GenBank/DDBJ databases">
        <title>Complete genome sequence of Candidatus Mycoplasma haemominutum.</title>
        <authorList>
            <person name="Barker E.N."/>
            <person name="Darby A.C."/>
            <person name="Helps C.R."/>
            <person name="Peters I.R."/>
            <person name="Hughes M.A."/>
            <person name="Radford A.D."/>
            <person name="Novacco M."/>
            <person name="Boretti F."/>
            <person name="Hofmann-Lehmann R."/>
            <person name="Tasker S."/>
        </authorList>
    </citation>
    <scope>NUCLEOTIDE SEQUENCE</scope>
    <source>
        <strain evidence="10">Birmingham 1</strain>
    </source>
</reference>
<evidence type="ECO:0000256" key="5">
    <source>
        <dbReference type="ARBA" id="ARBA00033172"/>
    </source>
</evidence>
<keyword evidence="2 10" id="KW-0031">Aminopeptidase</keyword>
<evidence type="ECO:0000259" key="9">
    <source>
        <dbReference type="PROSITE" id="PS00631"/>
    </source>
</evidence>
<dbReference type="HOGENOM" id="CLU_013734_6_3_14"/>
<dbReference type="PANTHER" id="PTHR11963">
    <property type="entry name" value="LEUCINE AMINOPEPTIDASE-RELATED"/>
    <property type="match status" value="1"/>
</dbReference>
<dbReference type="Gene3D" id="3.40.630.10">
    <property type="entry name" value="Zn peptidases"/>
    <property type="match status" value="1"/>
</dbReference>
<dbReference type="GO" id="GO:0030145">
    <property type="term" value="F:manganese ion binding"/>
    <property type="evidence" value="ECO:0007669"/>
    <property type="project" value="InterPro"/>
</dbReference>
<dbReference type="PROSITE" id="PS00631">
    <property type="entry name" value="CYTOSOL_AP"/>
    <property type="match status" value="1"/>
</dbReference>
<sequence length="448" mass="49642">MGISGSMIDKRVFNLSAKVGENHLKSECDYSKAQAVLFIDLDKLEPGEFITSLKQCLSYAIHWEVDFPSFSKACAPTFSEFDLELYLRSAIETFNRKPISFRTDKEKDEATGHIKLTGLKKENEEISHIVSAETQAKNWAEMPPNILSAEKFVSELKDEAKKLKVVCEVFNWESLKKKGFNLTCAVGQNKKNSYLVILKKGTGKSAQKISLVGKGICFDTGGLSLKTGNYMVDMKFDMSGAALVGATFFALAKTKFTPKHDLFALLTISENLIGSESIKVDSVLTSFGGQTVEISNTDAEGRLLLAEGISYAAKELKSSEIISIATLTGAVKYALGTKYAGAWTTSDLIWEKLYRTSRYTGDYIWRLPLDKIYLKEMKSQIADLKNAATTGAAGASRAATFLAEFREKKDYIHLDIANVSNTEDKAKVALAPLLKTLYFYTKDFMTKK</sequence>
<evidence type="ECO:0000313" key="10">
    <source>
        <dbReference type="EMBL" id="CCE67018.1"/>
    </source>
</evidence>
<dbReference type="KEGG" id="mhb:MHM_05000"/>
<dbReference type="PATRIC" id="fig|1116213.3.peg.542"/>
<dbReference type="InterPro" id="IPR011356">
    <property type="entry name" value="Leucine_aapep/pepB"/>
</dbReference>
<dbReference type="SUPFAM" id="SSF53187">
    <property type="entry name" value="Zn-dependent exopeptidases"/>
    <property type="match status" value="1"/>
</dbReference>
<gene>
    <name evidence="10" type="primary">pepA</name>
    <name evidence="10" type="ORF">MHM_05000</name>
</gene>
<dbReference type="PRINTS" id="PR00481">
    <property type="entry name" value="LAMNOPPTDASE"/>
</dbReference>
<proteinExistence type="inferred from homology"/>
<dbReference type="EMBL" id="HE613254">
    <property type="protein sequence ID" value="CCE67018.1"/>
    <property type="molecule type" value="Genomic_DNA"/>
</dbReference>
<accession>G8C3X0</accession>
<dbReference type="CDD" id="cd00433">
    <property type="entry name" value="Peptidase_M17"/>
    <property type="match status" value="1"/>
</dbReference>
<dbReference type="GO" id="GO:0005737">
    <property type="term" value="C:cytoplasm"/>
    <property type="evidence" value="ECO:0007669"/>
    <property type="project" value="InterPro"/>
</dbReference>
<dbReference type="InterPro" id="IPR000819">
    <property type="entry name" value="Peptidase_M17_C"/>
</dbReference>
<evidence type="ECO:0000256" key="8">
    <source>
        <dbReference type="ARBA" id="ARBA00050061"/>
    </source>
</evidence>
<evidence type="ECO:0000256" key="4">
    <source>
        <dbReference type="ARBA" id="ARBA00022801"/>
    </source>
</evidence>
<protein>
    <recommendedName>
        <fullName evidence="7">Probable cytosol aminopeptidase</fullName>
    </recommendedName>
    <alternativeName>
        <fullName evidence="8">Leucine aminopeptidase</fullName>
    </alternativeName>
    <alternativeName>
        <fullName evidence="5">Leucyl aminopeptidase</fullName>
    </alternativeName>
</protein>
<reference evidence="10" key="2">
    <citation type="submission" date="2011-11" db="EMBL/GenBank/DDBJ databases">
        <authorList>
            <person name="Barker E."/>
        </authorList>
    </citation>
    <scope>NUCLEOTIDE SEQUENCE</scope>
    <source>
        <strain evidence="10">Birmingham 1</strain>
    </source>
</reference>
<evidence type="ECO:0000256" key="3">
    <source>
        <dbReference type="ARBA" id="ARBA00022670"/>
    </source>
</evidence>
<evidence type="ECO:0000256" key="1">
    <source>
        <dbReference type="ARBA" id="ARBA00009528"/>
    </source>
</evidence>
<organism evidence="10">
    <name type="scientific">Candidatus Mycoplasma haematominutum 'Birmingham 1'</name>
    <dbReference type="NCBI Taxonomy" id="1116213"/>
    <lineage>
        <taxon>Bacteria</taxon>
        <taxon>Bacillati</taxon>
        <taxon>Mycoplasmatota</taxon>
        <taxon>Mollicutes</taxon>
        <taxon>Mycoplasmataceae</taxon>
        <taxon>Mycoplasma</taxon>
    </lineage>
</organism>
<name>G8C3X0_9MOLU</name>
<dbReference type="GO" id="GO:0006508">
    <property type="term" value="P:proteolysis"/>
    <property type="evidence" value="ECO:0007669"/>
    <property type="project" value="UniProtKB-KW"/>
</dbReference>
<dbReference type="RefSeq" id="WP_015511883.1">
    <property type="nucleotide sequence ID" value="NC_021007.1"/>
</dbReference>
<evidence type="ECO:0000256" key="6">
    <source>
        <dbReference type="ARBA" id="ARBA00049972"/>
    </source>
</evidence>
<evidence type="ECO:0000256" key="2">
    <source>
        <dbReference type="ARBA" id="ARBA00022438"/>
    </source>
</evidence>